<evidence type="ECO:0000256" key="1">
    <source>
        <dbReference type="ARBA" id="ARBA00045876"/>
    </source>
</evidence>
<dbReference type="InterPro" id="IPR004155">
    <property type="entry name" value="PBS_lyase_HEAT"/>
</dbReference>
<accession>A0A9X4LJE4</accession>
<dbReference type="Gene3D" id="1.25.10.10">
    <property type="entry name" value="Leucine-rich Repeat Variant"/>
    <property type="match status" value="4"/>
</dbReference>
<dbReference type="InterPro" id="IPR011989">
    <property type="entry name" value="ARM-like"/>
</dbReference>
<keyword evidence="3" id="KW-1185">Reference proteome</keyword>
<dbReference type="SMART" id="SM00567">
    <property type="entry name" value="EZ_HEAT"/>
    <property type="match status" value="8"/>
</dbReference>
<comment type="function">
    <text evidence="1">Catalyzes the hydroxylation of the N(6)-(4-aminobutyl)-L-lysine intermediate produced by deoxyhypusine synthase/DHPS on a critical lysine of the eukaryotic translation initiation factor 5A/eIF-5A. This is the second step of the post-translational modification of that lysine into an unusual amino acid residue named hypusine. Hypusination is unique to mature eIF-5A factor and is essential for its function.</text>
</comment>
<proteinExistence type="predicted"/>
<dbReference type="AlphaFoldDB" id="A0A9X4LJE4"/>
<dbReference type="InterPro" id="IPR021133">
    <property type="entry name" value="HEAT_type_2"/>
</dbReference>
<dbReference type="RefSeq" id="WP_268153148.1">
    <property type="nucleotide sequence ID" value="NZ_JAPPUW010000019.1"/>
</dbReference>
<dbReference type="SUPFAM" id="SSF48371">
    <property type="entry name" value="ARM repeat"/>
    <property type="match status" value="2"/>
</dbReference>
<dbReference type="PROSITE" id="PS50077">
    <property type="entry name" value="HEAT_REPEAT"/>
    <property type="match status" value="1"/>
</dbReference>
<protein>
    <submittedName>
        <fullName evidence="2">HEAT repeat domain-containing protein</fullName>
    </submittedName>
</protein>
<comment type="caution">
    <text evidence="2">The sequence shown here is derived from an EMBL/GenBank/DDBJ whole genome shotgun (WGS) entry which is preliminary data.</text>
</comment>
<reference evidence="2" key="1">
    <citation type="submission" date="2019-02" db="EMBL/GenBank/DDBJ databases">
        <title>Draft genome of the type strain Pelomonas aquatica CCUG 52575T.</title>
        <authorList>
            <person name="Gomila M."/>
            <person name="Lalucat J."/>
        </authorList>
    </citation>
    <scope>NUCLEOTIDE SEQUENCE</scope>
    <source>
        <strain evidence="2">CCUG 52575</strain>
    </source>
</reference>
<sequence>MTELFDPEVQDLLNRLADPDPGVRRVAVLDFVDVEDAAVLPALTGLLRNDPEPTLRAEAARALAGWDEPAVVDALAAALSDTAEVSTAAAQALTELKDPRSGERLLPLAASPDAFTGAATLRALRELRVPAAAAPALAALQHADAAVRREAVAVLGWLKHAPALPLLNRVVISDPDTEVRRAAAGALGLAAPEQVATVQAALCESLHDAAWTVREEAASTLGKLRATASAAALRDAMVDDYWQVRLRAARALGRIGDRQAVPALSEALVHAAGNLRKEAAIALGDIGDAAAVPALHVAAADPDPEVRKAARLALQRLGAPAGIDR</sequence>
<gene>
    <name evidence="2" type="ORF">EXJ73_19360</name>
</gene>
<dbReference type="Pfam" id="PF13646">
    <property type="entry name" value="HEAT_2"/>
    <property type="match status" value="3"/>
</dbReference>
<dbReference type="InterPro" id="IPR016024">
    <property type="entry name" value="ARM-type_fold"/>
</dbReference>
<name>A0A9X4LJE4_9BURK</name>
<organism evidence="2 3">
    <name type="scientific">Pelomonas aquatica</name>
    <dbReference type="NCBI Taxonomy" id="431058"/>
    <lineage>
        <taxon>Bacteria</taxon>
        <taxon>Pseudomonadati</taxon>
        <taxon>Pseudomonadota</taxon>
        <taxon>Betaproteobacteria</taxon>
        <taxon>Burkholderiales</taxon>
        <taxon>Sphaerotilaceae</taxon>
        <taxon>Roseateles</taxon>
    </lineage>
</organism>
<dbReference type="PANTHER" id="PTHR12697">
    <property type="entry name" value="PBS LYASE HEAT-LIKE PROTEIN"/>
    <property type="match status" value="1"/>
</dbReference>
<dbReference type="Proteomes" id="UP001152766">
    <property type="component" value="Unassembled WGS sequence"/>
</dbReference>
<dbReference type="PANTHER" id="PTHR12697:SF5">
    <property type="entry name" value="DEOXYHYPUSINE HYDROXYLASE"/>
    <property type="match status" value="1"/>
</dbReference>
<evidence type="ECO:0000313" key="3">
    <source>
        <dbReference type="Proteomes" id="UP001152766"/>
    </source>
</evidence>
<dbReference type="GO" id="GO:0016491">
    <property type="term" value="F:oxidoreductase activity"/>
    <property type="evidence" value="ECO:0007669"/>
    <property type="project" value="TreeGrafter"/>
</dbReference>
<dbReference type="EMBL" id="SGUG01000037">
    <property type="protein sequence ID" value="MDG0864622.1"/>
    <property type="molecule type" value="Genomic_DNA"/>
</dbReference>
<evidence type="ECO:0000313" key="2">
    <source>
        <dbReference type="EMBL" id="MDG0864622.1"/>
    </source>
</evidence>